<feature type="binding site" evidence="5">
    <location>
        <position position="127"/>
    </location>
    <ligand>
        <name>Zn(2+)</name>
        <dbReference type="ChEBI" id="CHEBI:29105"/>
        <note>structural</note>
    </ligand>
</feature>
<dbReference type="InterPro" id="IPR007862">
    <property type="entry name" value="Adenylate_kinase_lid-dom"/>
</dbReference>
<dbReference type="KEGG" id="vai:BU251_03190"/>
<evidence type="ECO:0000256" key="5">
    <source>
        <dbReference type="HAMAP-Rule" id="MF_00235"/>
    </source>
</evidence>
<dbReference type="GO" id="GO:0044209">
    <property type="term" value="P:AMP salvage"/>
    <property type="evidence" value="ECO:0007669"/>
    <property type="project" value="UniProtKB-UniRule"/>
</dbReference>
<dbReference type="UniPathway" id="UPA00588">
    <property type="reaction ID" value="UER00649"/>
</dbReference>
<dbReference type="Gene3D" id="3.40.50.300">
    <property type="entry name" value="P-loop containing nucleotide triphosphate hydrolases"/>
    <property type="match status" value="1"/>
</dbReference>
<keyword evidence="5 7" id="KW-0067">ATP-binding</keyword>
<evidence type="ECO:0000256" key="6">
    <source>
        <dbReference type="RuleBase" id="RU003330"/>
    </source>
</evidence>
<gene>
    <name evidence="5" type="primary">adk</name>
    <name evidence="9" type="ORF">BU251_03190</name>
</gene>
<keyword evidence="5" id="KW-0963">Cytoplasm</keyword>
<comment type="caution">
    <text evidence="5">Lacks conserved residue(s) required for the propagation of feature annotation.</text>
</comment>
<dbReference type="AlphaFoldDB" id="A0A410P3M9"/>
<feature type="region of interest" description="NMP" evidence="5">
    <location>
        <begin position="30"/>
        <end position="59"/>
    </location>
</feature>
<reference evidence="9 10" key="1">
    <citation type="submission" date="2017-01" db="EMBL/GenBank/DDBJ databases">
        <title>First insights into the biology of 'candidatus Vampirococcus archaeovorus'.</title>
        <authorList>
            <person name="Kizina J."/>
            <person name="Jordan S."/>
            <person name="Stueber K."/>
            <person name="Reinhardt R."/>
            <person name="Harder J."/>
        </authorList>
    </citation>
    <scope>NUCLEOTIDE SEQUENCE [LARGE SCALE GENOMIC DNA]</scope>
    <source>
        <strain evidence="9 10">LiM</strain>
    </source>
</reference>
<feature type="binding site" evidence="5">
    <location>
        <position position="150"/>
    </location>
    <ligand>
        <name>Zn(2+)</name>
        <dbReference type="ChEBI" id="CHEBI:29105"/>
        <note>structural</note>
    </ligand>
</feature>
<feature type="region of interest" description="LID" evidence="5">
    <location>
        <begin position="123"/>
        <end position="160"/>
    </location>
</feature>
<dbReference type="PROSITE" id="PS00113">
    <property type="entry name" value="ADENYLATE_KINASE"/>
    <property type="match status" value="1"/>
</dbReference>
<evidence type="ECO:0000256" key="2">
    <source>
        <dbReference type="ARBA" id="ARBA00022727"/>
    </source>
</evidence>
<keyword evidence="4 5" id="KW-0418">Kinase</keyword>
<comment type="function">
    <text evidence="5">Catalyzes the reversible transfer of the terminal phosphate group between ATP and AMP. Plays an important role in cellular energy homeostasis and in adenine nucleotide metabolism.</text>
</comment>
<comment type="subcellular location">
    <subcellularLocation>
        <location evidence="5 7">Cytoplasm</location>
    </subcellularLocation>
</comment>
<feature type="binding site" evidence="5">
    <location>
        <begin position="57"/>
        <end position="59"/>
    </location>
    <ligand>
        <name>AMP</name>
        <dbReference type="ChEBI" id="CHEBI:456215"/>
    </ligand>
</feature>
<feature type="binding site" evidence="5">
    <location>
        <begin position="10"/>
        <end position="15"/>
    </location>
    <ligand>
        <name>ATP</name>
        <dbReference type="ChEBI" id="CHEBI:30616"/>
    </ligand>
</feature>
<dbReference type="NCBIfam" id="NF001381">
    <property type="entry name" value="PRK00279.1-3"/>
    <property type="match status" value="1"/>
</dbReference>
<comment type="domain">
    <text evidence="5">Consists of three domains, a large central CORE domain and two small peripheral domains, NMPbind and LID, which undergo movements during catalysis. The LID domain closes over the site of phosphoryl transfer upon ATP binding. Assembling and dissambling the active center during each catalytic cycle provides an effective means to prevent ATP hydrolysis. Some bacteria have evolved a zinc-coordinating structure that stabilizes the LID domain.</text>
</comment>
<dbReference type="Pfam" id="PF05191">
    <property type="entry name" value="ADK_lid"/>
    <property type="match status" value="1"/>
</dbReference>
<keyword evidence="5" id="KW-0862">Zinc</keyword>
<dbReference type="GO" id="GO:0004017">
    <property type="term" value="F:AMP kinase activity"/>
    <property type="evidence" value="ECO:0007669"/>
    <property type="project" value="UniProtKB-UniRule"/>
</dbReference>
<feature type="binding site" evidence="5">
    <location>
        <position position="157"/>
    </location>
    <ligand>
        <name>AMP</name>
        <dbReference type="ChEBI" id="CHEBI:456215"/>
    </ligand>
</feature>
<evidence type="ECO:0000313" key="9">
    <source>
        <dbReference type="EMBL" id="QAT16807.1"/>
    </source>
</evidence>
<comment type="pathway">
    <text evidence="5">Purine metabolism; AMP biosynthesis via salvage pathway; AMP from ADP: step 1/1.</text>
</comment>
<comment type="similarity">
    <text evidence="5 6">Belongs to the adenylate kinase family.</text>
</comment>
<feature type="binding site" evidence="5">
    <location>
        <position position="36"/>
    </location>
    <ligand>
        <name>AMP</name>
        <dbReference type="ChEBI" id="CHEBI:456215"/>
    </ligand>
</feature>
<accession>A0A410P3M9</accession>
<feature type="binding site" evidence="5">
    <location>
        <position position="124"/>
    </location>
    <ligand>
        <name>ATP</name>
        <dbReference type="ChEBI" id="CHEBI:30616"/>
    </ligand>
</feature>
<protein>
    <recommendedName>
        <fullName evidence="5 7">Adenylate kinase</fullName>
        <shortName evidence="5">AK</shortName>
        <ecNumber evidence="5 7">2.7.4.3</ecNumber>
    </recommendedName>
    <alternativeName>
        <fullName evidence="5">ATP-AMP transphosphorylase</fullName>
    </alternativeName>
    <alternativeName>
        <fullName evidence="5">ATP:AMP phosphotransferase</fullName>
    </alternativeName>
    <alternativeName>
        <fullName evidence="5">Adenylate monophosphate kinase</fullName>
    </alternativeName>
</protein>
<evidence type="ECO:0000259" key="8">
    <source>
        <dbReference type="Pfam" id="PF05191"/>
    </source>
</evidence>
<proteinExistence type="inferred from homology"/>
<dbReference type="EMBL" id="CP019384">
    <property type="protein sequence ID" value="QAT16807.1"/>
    <property type="molecule type" value="Genomic_DNA"/>
</dbReference>
<dbReference type="PRINTS" id="PR00094">
    <property type="entry name" value="ADENYLTKNASE"/>
</dbReference>
<evidence type="ECO:0000256" key="4">
    <source>
        <dbReference type="ARBA" id="ARBA00022777"/>
    </source>
</evidence>
<feature type="domain" description="Adenylate kinase active site lid" evidence="8">
    <location>
        <begin position="124"/>
        <end position="159"/>
    </location>
</feature>
<dbReference type="NCBIfam" id="TIGR01351">
    <property type="entry name" value="adk"/>
    <property type="match status" value="1"/>
</dbReference>
<dbReference type="SUPFAM" id="SSF52540">
    <property type="entry name" value="P-loop containing nucleoside triphosphate hydrolases"/>
    <property type="match status" value="1"/>
</dbReference>
<sequence>MKLILFGPPGAGKGTQAKMMIEAFRLPHISTGDILRSEVKNNTELGREAKTYMEAGKLVPDSLVTEMVKKRLSAPDIAKGFILDGFPRTEAQAKSLDKILPGGVDKAIYLKTSEDIVVQRLTGRRVCPKCGTNYHLRNMPPKKDMLCDQCLVELYQRPDDNEATVKNRLHVYLQESEGVLSYYRKQGKLENISGDLDSKDVFSDIKKIISSLK</sequence>
<feature type="binding site" evidence="5">
    <location>
        <position position="31"/>
    </location>
    <ligand>
        <name>AMP</name>
        <dbReference type="ChEBI" id="CHEBI:456215"/>
    </ligand>
</feature>
<name>A0A410P3M9_VELA1</name>
<dbReference type="GO" id="GO:0008270">
    <property type="term" value="F:zinc ion binding"/>
    <property type="evidence" value="ECO:0007669"/>
    <property type="project" value="UniProtKB-UniRule"/>
</dbReference>
<comment type="catalytic activity">
    <reaction evidence="5 7">
        <text>AMP + ATP = 2 ADP</text>
        <dbReference type="Rhea" id="RHEA:12973"/>
        <dbReference type="ChEBI" id="CHEBI:30616"/>
        <dbReference type="ChEBI" id="CHEBI:456215"/>
        <dbReference type="ChEBI" id="CHEBI:456216"/>
        <dbReference type="EC" id="2.7.4.3"/>
    </reaction>
</comment>
<keyword evidence="3 5" id="KW-0547">Nucleotide-binding</keyword>
<dbReference type="HAMAP" id="MF_00235">
    <property type="entry name" value="Adenylate_kinase_Adk"/>
    <property type="match status" value="1"/>
</dbReference>
<dbReference type="PANTHER" id="PTHR23359">
    <property type="entry name" value="NUCLEOTIDE KINASE"/>
    <property type="match status" value="1"/>
</dbReference>
<dbReference type="InterPro" id="IPR006259">
    <property type="entry name" value="Adenyl_kin_sub"/>
</dbReference>
<organism evidence="9 10">
    <name type="scientific">Velamenicoccus archaeovorus</name>
    <dbReference type="NCBI Taxonomy" id="1930593"/>
    <lineage>
        <taxon>Bacteria</taxon>
        <taxon>Pseudomonadati</taxon>
        <taxon>Candidatus Omnitrophota</taxon>
        <taxon>Candidatus Velamenicoccus</taxon>
    </lineage>
</organism>
<evidence type="ECO:0000256" key="1">
    <source>
        <dbReference type="ARBA" id="ARBA00022679"/>
    </source>
</evidence>
<dbReference type="NCBIfam" id="NF001380">
    <property type="entry name" value="PRK00279.1-2"/>
    <property type="match status" value="1"/>
</dbReference>
<dbReference type="NCBIfam" id="NF011100">
    <property type="entry name" value="PRK14527.1"/>
    <property type="match status" value="1"/>
</dbReference>
<keyword evidence="1 5" id="KW-0808">Transferase</keyword>
<keyword evidence="5" id="KW-0479">Metal-binding</keyword>
<feature type="binding site" evidence="5">
    <location>
        <position position="168"/>
    </location>
    <ligand>
        <name>AMP</name>
        <dbReference type="ChEBI" id="CHEBI:456215"/>
    </ligand>
</feature>
<feature type="binding site" evidence="5">
    <location>
        <position position="196"/>
    </location>
    <ligand>
        <name>ATP</name>
        <dbReference type="ChEBI" id="CHEBI:30616"/>
    </ligand>
</feature>
<comment type="subunit">
    <text evidence="5 7">Monomer.</text>
</comment>
<dbReference type="RefSeq" id="WP_128699446.1">
    <property type="nucleotide sequence ID" value="NZ_CP019384.1"/>
</dbReference>
<feature type="binding site" evidence="5">
    <location>
        <position position="147"/>
    </location>
    <ligand>
        <name>Zn(2+)</name>
        <dbReference type="ChEBI" id="CHEBI:29105"/>
        <note>structural</note>
    </ligand>
</feature>
<feature type="binding site" evidence="5">
    <location>
        <position position="92"/>
    </location>
    <ligand>
        <name>AMP</name>
        <dbReference type="ChEBI" id="CHEBI:456215"/>
    </ligand>
</feature>
<evidence type="ECO:0000256" key="7">
    <source>
        <dbReference type="RuleBase" id="RU003331"/>
    </source>
</evidence>
<dbReference type="GO" id="GO:0005737">
    <property type="term" value="C:cytoplasm"/>
    <property type="evidence" value="ECO:0007669"/>
    <property type="project" value="UniProtKB-SubCell"/>
</dbReference>
<evidence type="ECO:0000256" key="3">
    <source>
        <dbReference type="ARBA" id="ARBA00022741"/>
    </source>
</evidence>
<feature type="binding site" evidence="5">
    <location>
        <position position="130"/>
    </location>
    <ligand>
        <name>Zn(2+)</name>
        <dbReference type="ChEBI" id="CHEBI:29105"/>
        <note>structural</note>
    </ligand>
</feature>
<dbReference type="InterPro" id="IPR027417">
    <property type="entry name" value="P-loop_NTPase"/>
</dbReference>
<keyword evidence="2 5" id="KW-0545">Nucleotide biosynthesis</keyword>
<feature type="binding site" evidence="5">
    <location>
        <begin position="85"/>
        <end position="88"/>
    </location>
    <ligand>
        <name>AMP</name>
        <dbReference type="ChEBI" id="CHEBI:456215"/>
    </ligand>
</feature>
<evidence type="ECO:0000313" key="10">
    <source>
        <dbReference type="Proteomes" id="UP000287243"/>
    </source>
</evidence>
<dbReference type="EC" id="2.7.4.3" evidence="5 7"/>
<dbReference type="InterPro" id="IPR000850">
    <property type="entry name" value="Adenylat/UMP-CMP_kin"/>
</dbReference>
<dbReference type="Proteomes" id="UP000287243">
    <property type="component" value="Chromosome"/>
</dbReference>
<dbReference type="CDD" id="cd01428">
    <property type="entry name" value="ADK"/>
    <property type="match status" value="1"/>
</dbReference>
<dbReference type="OrthoDB" id="9805030at2"/>
<dbReference type="Pfam" id="PF00406">
    <property type="entry name" value="ADK"/>
    <property type="match status" value="1"/>
</dbReference>
<dbReference type="FunFam" id="3.40.50.300:FF:000106">
    <property type="entry name" value="Adenylate kinase mitochondrial"/>
    <property type="match status" value="1"/>
</dbReference>
<dbReference type="InterPro" id="IPR033690">
    <property type="entry name" value="Adenylat_kinase_CS"/>
</dbReference>
<dbReference type="GO" id="GO:0005524">
    <property type="term" value="F:ATP binding"/>
    <property type="evidence" value="ECO:0007669"/>
    <property type="project" value="UniProtKB-UniRule"/>
</dbReference>
<keyword evidence="10" id="KW-1185">Reference proteome</keyword>